<accession>A0A2N9GDA5</accession>
<gene>
    <name evidence="2" type="ORF">FSB_LOCUS24986</name>
</gene>
<reference evidence="2" key="1">
    <citation type="submission" date="2018-02" db="EMBL/GenBank/DDBJ databases">
        <authorList>
            <person name="Cohen D.B."/>
            <person name="Kent A.D."/>
        </authorList>
    </citation>
    <scope>NUCLEOTIDE SEQUENCE</scope>
</reference>
<proteinExistence type="predicted"/>
<evidence type="ECO:0000313" key="2">
    <source>
        <dbReference type="EMBL" id="SPC97104.1"/>
    </source>
</evidence>
<keyword evidence="1" id="KW-1133">Transmembrane helix</keyword>
<organism evidence="2">
    <name type="scientific">Fagus sylvatica</name>
    <name type="common">Beechnut</name>
    <dbReference type="NCBI Taxonomy" id="28930"/>
    <lineage>
        <taxon>Eukaryota</taxon>
        <taxon>Viridiplantae</taxon>
        <taxon>Streptophyta</taxon>
        <taxon>Embryophyta</taxon>
        <taxon>Tracheophyta</taxon>
        <taxon>Spermatophyta</taxon>
        <taxon>Magnoliopsida</taxon>
        <taxon>eudicotyledons</taxon>
        <taxon>Gunneridae</taxon>
        <taxon>Pentapetalae</taxon>
        <taxon>rosids</taxon>
        <taxon>fabids</taxon>
        <taxon>Fagales</taxon>
        <taxon>Fagaceae</taxon>
        <taxon>Fagus</taxon>
    </lineage>
</organism>
<protein>
    <submittedName>
        <fullName evidence="2">Uncharacterized protein</fullName>
    </submittedName>
</protein>
<dbReference type="EMBL" id="OIVN01001735">
    <property type="protein sequence ID" value="SPC97104.1"/>
    <property type="molecule type" value="Genomic_DNA"/>
</dbReference>
<keyword evidence="1" id="KW-0812">Transmembrane</keyword>
<name>A0A2N9GDA5_FAGSY</name>
<evidence type="ECO:0000256" key="1">
    <source>
        <dbReference type="SAM" id="Phobius"/>
    </source>
</evidence>
<dbReference type="AlphaFoldDB" id="A0A2N9GDA5"/>
<keyword evidence="1" id="KW-0472">Membrane</keyword>
<feature type="transmembrane region" description="Helical" evidence="1">
    <location>
        <begin position="101"/>
        <end position="121"/>
    </location>
</feature>
<sequence length="250" mass="28057">MVCSVIRSVSRTIDASDLFGRKRCPVPPIQQSSLLLPALRNPAEQFIISVSRPLHVENLSFKCEMADWLKPVVAEEAKSIIGVYLASWWVVVQNVGVLNTYPTLLIACGCGSLSLMIMLIFQAMSFGKFGESWDSFISRIKNFAGTDGTTNEDIEFDFDKTLKAGETSSIPASYFTKRYAETKCAHQVFIKLGGEPQEIRFIPQDFIRYKKFVFNIKNGKLDVTTVRRYANELARGLRISSSSSFINVIQ</sequence>